<dbReference type="Proteomes" id="UP000326903">
    <property type="component" value="Unassembled WGS sequence"/>
</dbReference>
<name>A0A5J5IH48_9BACT</name>
<gene>
    <name evidence="1" type="ORF">FW778_13485</name>
</gene>
<reference evidence="1 2" key="1">
    <citation type="submission" date="2019-09" db="EMBL/GenBank/DDBJ databases">
        <title>Draft genome sequence of Ginsengibacter sp. BR5-29.</title>
        <authorList>
            <person name="Im W.-T."/>
        </authorList>
    </citation>
    <scope>NUCLEOTIDE SEQUENCE [LARGE SCALE GENOMIC DNA]</scope>
    <source>
        <strain evidence="1 2">BR5-29</strain>
    </source>
</reference>
<protein>
    <submittedName>
        <fullName evidence="1">Uncharacterized protein</fullName>
    </submittedName>
</protein>
<dbReference type="AlphaFoldDB" id="A0A5J5IH48"/>
<dbReference type="EMBL" id="VYQF01000003">
    <property type="protein sequence ID" value="KAA9038566.1"/>
    <property type="molecule type" value="Genomic_DNA"/>
</dbReference>
<accession>A0A5J5IH48</accession>
<dbReference type="RefSeq" id="WP_150415287.1">
    <property type="nucleotide sequence ID" value="NZ_VYQF01000003.1"/>
</dbReference>
<evidence type="ECO:0000313" key="2">
    <source>
        <dbReference type="Proteomes" id="UP000326903"/>
    </source>
</evidence>
<proteinExistence type="predicted"/>
<evidence type="ECO:0000313" key="1">
    <source>
        <dbReference type="EMBL" id="KAA9038566.1"/>
    </source>
</evidence>
<organism evidence="1 2">
    <name type="scientific">Ginsengibacter hankyongi</name>
    <dbReference type="NCBI Taxonomy" id="2607284"/>
    <lineage>
        <taxon>Bacteria</taxon>
        <taxon>Pseudomonadati</taxon>
        <taxon>Bacteroidota</taxon>
        <taxon>Chitinophagia</taxon>
        <taxon>Chitinophagales</taxon>
        <taxon>Chitinophagaceae</taxon>
        <taxon>Ginsengibacter</taxon>
    </lineage>
</organism>
<comment type="caution">
    <text evidence="1">The sequence shown here is derived from an EMBL/GenBank/DDBJ whole genome shotgun (WGS) entry which is preliminary data.</text>
</comment>
<keyword evidence="2" id="KW-1185">Reference proteome</keyword>
<sequence>MQQLLPPGLKMKLTRTVNLQIDGIRAFCEKPSPNSMQKKEEPAHVNNEINASELFSLFTANIIKDKIIFTR</sequence>